<protein>
    <submittedName>
        <fullName evidence="1">Uncharacterized protein</fullName>
    </submittedName>
</protein>
<proteinExistence type="predicted"/>
<gene>
    <name evidence="1" type="ORF">DVK85_01300</name>
</gene>
<keyword evidence="2" id="KW-1185">Reference proteome</keyword>
<dbReference type="KEGG" id="fat:DVK85_01300"/>
<evidence type="ECO:0000313" key="2">
    <source>
        <dbReference type="Proteomes" id="UP000253951"/>
    </source>
</evidence>
<accession>A0A345H8M8</accession>
<name>A0A345H8M8_9FLAO</name>
<dbReference type="Proteomes" id="UP000253951">
    <property type="component" value="Chromosome"/>
</dbReference>
<dbReference type="EMBL" id="CP031188">
    <property type="protein sequence ID" value="AXG72938.1"/>
    <property type="molecule type" value="Genomic_DNA"/>
</dbReference>
<dbReference type="AlphaFoldDB" id="A0A345H8M8"/>
<sequence>MIGTGIEAYISLGSVATQVKANEYFLGYISNTTSLQDVLGIFNLTVPTGQLPVISVAVSDVVTGGYIVKKYLVQLPSGTTYAPLGDYATEKTLIEIDRLYPNEQTTDVALSAVDAVVFPEFVIASLPDLFTYLNTSAAPIDVSDESKIYYFKFTAGTDSYVYVLSPDATRGSYGDGLLQFVDTDLVLFYSSVLSNQSELDKKANKGNNIEFENLSDTSDVYGVAFFSRLGAFFRSSNVFWNEQLKRLTIKGTQAIWEAYQDVTDGNMGIKVLPDSLEAFKLFDAVGNFLSVGTVASKRVTRIFTALRLVSGSDYNETEFIAIECAGSVTTPIKAITLPNNSTITIDVANITVMNIDGNYINGRAQFLLQNIGGVVTDVSRDTERYNKQYSSIISDYVTNTDTRIDVSISGDVVTVGFVNTINKLTNANIEIKHTITSLPIAE</sequence>
<organism evidence="1 2">
    <name type="scientific">Flavobacterium arcticum</name>
    <dbReference type="NCBI Taxonomy" id="1784713"/>
    <lineage>
        <taxon>Bacteria</taxon>
        <taxon>Pseudomonadati</taxon>
        <taxon>Bacteroidota</taxon>
        <taxon>Flavobacteriia</taxon>
        <taxon>Flavobacteriales</taxon>
        <taxon>Flavobacteriaceae</taxon>
        <taxon>Flavobacterium</taxon>
    </lineage>
</organism>
<evidence type="ECO:0000313" key="1">
    <source>
        <dbReference type="EMBL" id="AXG72938.1"/>
    </source>
</evidence>
<reference evidence="1 2" key="1">
    <citation type="submission" date="2018-07" db="EMBL/GenBank/DDBJ databases">
        <title>Complete genome sequence of Flavobacterium arcticum type strain SM1502T.</title>
        <authorList>
            <person name="Li Y."/>
            <person name="Li D.-D."/>
        </authorList>
    </citation>
    <scope>NUCLEOTIDE SEQUENCE [LARGE SCALE GENOMIC DNA]</scope>
    <source>
        <strain evidence="1 2">SM1502</strain>
    </source>
</reference>